<dbReference type="EMBL" id="SRPY01000360">
    <property type="protein sequence ID" value="KAG5925559.1"/>
    <property type="molecule type" value="Genomic_DNA"/>
</dbReference>
<evidence type="ECO:0000259" key="2">
    <source>
        <dbReference type="Pfam" id="PF12697"/>
    </source>
</evidence>
<evidence type="ECO:0000313" key="3">
    <source>
        <dbReference type="EMBL" id="KAG5925559.1"/>
    </source>
</evidence>
<accession>A0A8K0NGC0</accession>
<organism evidence="3 4">
    <name type="scientific">Claviceps africana</name>
    <dbReference type="NCBI Taxonomy" id="83212"/>
    <lineage>
        <taxon>Eukaryota</taxon>
        <taxon>Fungi</taxon>
        <taxon>Dikarya</taxon>
        <taxon>Ascomycota</taxon>
        <taxon>Pezizomycotina</taxon>
        <taxon>Sordariomycetes</taxon>
        <taxon>Hypocreomycetidae</taxon>
        <taxon>Hypocreales</taxon>
        <taxon>Clavicipitaceae</taxon>
        <taxon>Claviceps</taxon>
    </lineage>
</organism>
<evidence type="ECO:0000256" key="1">
    <source>
        <dbReference type="SAM" id="MobiDB-lite"/>
    </source>
</evidence>
<sequence>MADFTVTEHVIHGAHIRDYARATAEHQDASLKLHVKQYTPKDNPAPRNGDLTIIGAHGNGFPKELYEPLWDHLRRELAKQGLRIRDIWIADCAWQGQSGVLNQAQGLLGNDPSWYDHSRDMVHMINTFRMPRPLIAVGHSFGANALAHAALLHPRLFHSMVLLDAVIFEASSGNGAAAAAASSRRRDVWPSRQEAAQSFRRSPFYRAWDPAVFDLWIKHGLRDHSPAAGDRGEVTLVTSKHQEVFTFARPSWPAFDAEGKEIINQDWIRDLGAAQTLDRALYPFYRPEVILTHQGLPHLRPGVVFINGGSRPLMPLEHVAARAAITGTARGGSGGPDTGRVRNLTHPHHGHLIPFENPAFCAQAAGAFLAVEMAVWAVEEREYQQWTEQPLQQKTTLSRDWESHLGTNHRPKSKM</sequence>
<dbReference type="Pfam" id="PF12697">
    <property type="entry name" value="Abhydrolase_6"/>
    <property type="match status" value="1"/>
</dbReference>
<comment type="caution">
    <text evidence="3">The sequence shown here is derived from an EMBL/GenBank/DDBJ whole genome shotgun (WGS) entry which is preliminary data.</text>
</comment>
<feature type="region of interest" description="Disordered" evidence="1">
    <location>
        <begin position="387"/>
        <end position="415"/>
    </location>
</feature>
<dbReference type="OrthoDB" id="94039at2759"/>
<name>A0A8K0NGC0_9HYPO</name>
<feature type="domain" description="AB hydrolase-1" evidence="2">
    <location>
        <begin position="56"/>
        <end position="364"/>
    </location>
</feature>
<feature type="compositionally biased region" description="Polar residues" evidence="1">
    <location>
        <begin position="387"/>
        <end position="396"/>
    </location>
</feature>
<protein>
    <recommendedName>
        <fullName evidence="2">AB hydrolase-1 domain-containing protein</fullName>
    </recommendedName>
</protein>
<proteinExistence type="predicted"/>
<evidence type="ECO:0000313" key="4">
    <source>
        <dbReference type="Proteomes" id="UP000811619"/>
    </source>
</evidence>
<dbReference type="AlphaFoldDB" id="A0A8K0NGC0"/>
<keyword evidence="4" id="KW-1185">Reference proteome</keyword>
<dbReference type="SUPFAM" id="SSF53474">
    <property type="entry name" value="alpha/beta-Hydrolases"/>
    <property type="match status" value="1"/>
</dbReference>
<gene>
    <name evidence="3" type="ORF">E4U42_004184</name>
</gene>
<dbReference type="InterPro" id="IPR029058">
    <property type="entry name" value="AB_hydrolase_fold"/>
</dbReference>
<dbReference type="InterPro" id="IPR000073">
    <property type="entry name" value="AB_hydrolase_1"/>
</dbReference>
<dbReference type="Gene3D" id="3.40.50.1820">
    <property type="entry name" value="alpha/beta hydrolase"/>
    <property type="match status" value="1"/>
</dbReference>
<reference evidence="3" key="1">
    <citation type="journal article" date="2020" name="bioRxiv">
        <title>Whole genome comparisons of ergot fungi reveals the divergence and evolution of species within the genus Claviceps are the result of varying mechanisms driving genome evolution and host range expansion.</title>
        <authorList>
            <person name="Wyka S.A."/>
            <person name="Mondo S.J."/>
            <person name="Liu M."/>
            <person name="Dettman J."/>
            <person name="Nalam V."/>
            <person name="Broders K.D."/>
        </authorList>
    </citation>
    <scope>NUCLEOTIDE SEQUENCE</scope>
    <source>
        <strain evidence="3">CCC 489</strain>
    </source>
</reference>
<dbReference type="Proteomes" id="UP000811619">
    <property type="component" value="Unassembled WGS sequence"/>
</dbReference>